<keyword evidence="2" id="KW-1185">Reference proteome</keyword>
<protein>
    <submittedName>
        <fullName evidence="1">Uncharacterized protein</fullName>
    </submittedName>
</protein>
<evidence type="ECO:0000313" key="2">
    <source>
        <dbReference type="Proteomes" id="UP001165960"/>
    </source>
</evidence>
<comment type="caution">
    <text evidence="1">The sequence shown here is derived from an EMBL/GenBank/DDBJ whole genome shotgun (WGS) entry which is preliminary data.</text>
</comment>
<evidence type="ECO:0000313" key="1">
    <source>
        <dbReference type="EMBL" id="KAJ9089677.1"/>
    </source>
</evidence>
<organism evidence="1 2">
    <name type="scientific">Entomophthora muscae</name>
    <dbReference type="NCBI Taxonomy" id="34485"/>
    <lineage>
        <taxon>Eukaryota</taxon>
        <taxon>Fungi</taxon>
        <taxon>Fungi incertae sedis</taxon>
        <taxon>Zoopagomycota</taxon>
        <taxon>Entomophthoromycotina</taxon>
        <taxon>Entomophthoromycetes</taxon>
        <taxon>Entomophthorales</taxon>
        <taxon>Entomophthoraceae</taxon>
        <taxon>Entomophthora</taxon>
    </lineage>
</organism>
<gene>
    <name evidence="1" type="ORF">DSO57_1010380</name>
</gene>
<dbReference type="EMBL" id="QTSX02000034">
    <property type="protein sequence ID" value="KAJ9089677.1"/>
    <property type="molecule type" value="Genomic_DNA"/>
</dbReference>
<accession>A0ACC2URX9</accession>
<proteinExistence type="predicted"/>
<dbReference type="Proteomes" id="UP001165960">
    <property type="component" value="Unassembled WGS sequence"/>
</dbReference>
<reference evidence="1" key="1">
    <citation type="submission" date="2022-04" db="EMBL/GenBank/DDBJ databases">
        <title>Genome of the entomopathogenic fungus Entomophthora muscae.</title>
        <authorList>
            <person name="Elya C."/>
            <person name="Lovett B.R."/>
            <person name="Lee E."/>
            <person name="Macias A.M."/>
            <person name="Hajek A.E."/>
            <person name="De Bivort B.L."/>
            <person name="Kasson M.T."/>
            <person name="De Fine Licht H.H."/>
            <person name="Stajich J.E."/>
        </authorList>
    </citation>
    <scope>NUCLEOTIDE SEQUENCE</scope>
    <source>
        <strain evidence="1">Berkeley</strain>
    </source>
</reference>
<name>A0ACC2URX9_9FUNG</name>
<sequence length="200" mass="22252">MKNPRACDYCKEYRVRCVRLSDTSCKECRANHEKCQFNILPKKRGPKPRSTAPRASSEATQSIDPFVNYTGAEILNMASPDAVEECLHLIGQTFTDPHLVIPIRGILLKIRNTALLNPFWTQLPHEIAAVLRCCNPSIANTLVRVLAALGHVIARHPSSVIFYEAALDAAQFLHAANVKVPLIPTLLNACYDQLKLNHMA</sequence>